<keyword evidence="9" id="KW-0325">Glycoprotein</keyword>
<evidence type="ECO:0000313" key="12">
    <source>
        <dbReference type="Proteomes" id="UP000016933"/>
    </source>
</evidence>
<accession>N1PZR5</accession>
<dbReference type="GO" id="GO:0006506">
    <property type="term" value="P:GPI anchor biosynthetic process"/>
    <property type="evidence" value="ECO:0007669"/>
    <property type="project" value="UniProtKB-UniPathway"/>
</dbReference>
<dbReference type="UniPathway" id="UPA00196"/>
<dbReference type="STRING" id="675120.N1PZR5"/>
<evidence type="ECO:0008006" key="13">
    <source>
        <dbReference type="Google" id="ProtNLM"/>
    </source>
</evidence>
<dbReference type="GO" id="GO:0042765">
    <property type="term" value="C:GPI-anchor transamidase complex"/>
    <property type="evidence" value="ECO:0007669"/>
    <property type="project" value="InterPro"/>
</dbReference>
<reference evidence="11 12" key="2">
    <citation type="journal article" date="2012" name="PLoS Pathog.">
        <title>Diverse lifestyles and strategies of plant pathogenesis encoded in the genomes of eighteen Dothideomycetes fungi.</title>
        <authorList>
            <person name="Ohm R.A."/>
            <person name="Feau N."/>
            <person name="Henrissat B."/>
            <person name="Schoch C.L."/>
            <person name="Horwitz B.A."/>
            <person name="Barry K.W."/>
            <person name="Condon B.J."/>
            <person name="Copeland A.C."/>
            <person name="Dhillon B."/>
            <person name="Glaser F."/>
            <person name="Hesse C.N."/>
            <person name="Kosti I."/>
            <person name="LaButti K."/>
            <person name="Lindquist E.A."/>
            <person name="Lucas S."/>
            <person name="Salamov A.A."/>
            <person name="Bradshaw R.E."/>
            <person name="Ciuffetti L."/>
            <person name="Hamelin R.C."/>
            <person name="Kema G.H.J."/>
            <person name="Lawrence C."/>
            <person name="Scott J.A."/>
            <person name="Spatafora J.W."/>
            <person name="Turgeon B.G."/>
            <person name="de Wit P.J.G.M."/>
            <person name="Zhong S."/>
            <person name="Goodwin S.B."/>
            <person name="Grigoriev I.V."/>
        </authorList>
    </citation>
    <scope>NUCLEOTIDE SEQUENCE [LARGE SCALE GENOMIC DNA]</scope>
    <source>
        <strain evidence="12">NZE10 / CBS 128990</strain>
    </source>
</reference>
<dbReference type="Proteomes" id="UP000016933">
    <property type="component" value="Unassembled WGS sequence"/>
</dbReference>
<evidence type="ECO:0000256" key="10">
    <source>
        <dbReference type="SAM" id="Phobius"/>
    </source>
</evidence>
<protein>
    <recommendedName>
        <fullName evidence="13">GPI transamidase component PIG-S</fullName>
    </recommendedName>
</protein>
<name>N1PZR5_DOTSN</name>
<dbReference type="PANTHER" id="PTHR21072:SF13">
    <property type="entry name" value="GPI TRANSAMIDASE COMPONENT PIG-S"/>
    <property type="match status" value="1"/>
</dbReference>
<evidence type="ECO:0000256" key="6">
    <source>
        <dbReference type="ARBA" id="ARBA00022824"/>
    </source>
</evidence>
<evidence type="ECO:0000256" key="9">
    <source>
        <dbReference type="ARBA" id="ARBA00023180"/>
    </source>
</evidence>
<evidence type="ECO:0000256" key="2">
    <source>
        <dbReference type="ARBA" id="ARBA00004687"/>
    </source>
</evidence>
<dbReference type="HOGENOM" id="CLU_010026_3_1_1"/>
<dbReference type="OrthoDB" id="28748at2759"/>
<feature type="transmembrane region" description="Helical" evidence="10">
    <location>
        <begin position="31"/>
        <end position="50"/>
    </location>
</feature>
<proteinExistence type="inferred from homology"/>
<organism evidence="11 12">
    <name type="scientific">Dothistroma septosporum (strain NZE10 / CBS 128990)</name>
    <name type="common">Red band needle blight fungus</name>
    <name type="synonym">Mycosphaerella pini</name>
    <dbReference type="NCBI Taxonomy" id="675120"/>
    <lineage>
        <taxon>Eukaryota</taxon>
        <taxon>Fungi</taxon>
        <taxon>Dikarya</taxon>
        <taxon>Ascomycota</taxon>
        <taxon>Pezizomycotina</taxon>
        <taxon>Dothideomycetes</taxon>
        <taxon>Dothideomycetidae</taxon>
        <taxon>Mycosphaerellales</taxon>
        <taxon>Mycosphaerellaceae</taxon>
        <taxon>Dothistroma</taxon>
    </lineage>
</organism>
<dbReference type="AlphaFoldDB" id="N1PZR5"/>
<reference evidence="12" key="1">
    <citation type="journal article" date="2012" name="PLoS Genet.">
        <title>The genomes of the fungal plant pathogens Cladosporium fulvum and Dothistroma septosporum reveal adaptation to different hosts and lifestyles but also signatures of common ancestry.</title>
        <authorList>
            <person name="de Wit P.J.G.M."/>
            <person name="van der Burgt A."/>
            <person name="Oekmen B."/>
            <person name="Stergiopoulos I."/>
            <person name="Abd-Elsalam K.A."/>
            <person name="Aerts A.L."/>
            <person name="Bahkali A.H."/>
            <person name="Beenen H.G."/>
            <person name="Chettri P."/>
            <person name="Cox M.P."/>
            <person name="Datema E."/>
            <person name="de Vries R.P."/>
            <person name="Dhillon B."/>
            <person name="Ganley A.R."/>
            <person name="Griffiths S.A."/>
            <person name="Guo Y."/>
            <person name="Hamelin R.C."/>
            <person name="Henrissat B."/>
            <person name="Kabir M.S."/>
            <person name="Jashni M.K."/>
            <person name="Kema G."/>
            <person name="Klaubauf S."/>
            <person name="Lapidus A."/>
            <person name="Levasseur A."/>
            <person name="Lindquist E."/>
            <person name="Mehrabi R."/>
            <person name="Ohm R.A."/>
            <person name="Owen T.J."/>
            <person name="Salamov A."/>
            <person name="Schwelm A."/>
            <person name="Schijlen E."/>
            <person name="Sun H."/>
            <person name="van den Burg H.A."/>
            <person name="van Ham R.C.H.J."/>
            <person name="Zhang S."/>
            <person name="Goodwin S.B."/>
            <person name="Grigoriev I.V."/>
            <person name="Collemare J."/>
            <person name="Bradshaw R.E."/>
        </authorList>
    </citation>
    <scope>NUCLEOTIDE SEQUENCE [LARGE SCALE GENOMIC DNA]</scope>
    <source>
        <strain evidence="12">NZE10 / CBS 128990</strain>
    </source>
</reference>
<evidence type="ECO:0000313" key="11">
    <source>
        <dbReference type="EMBL" id="EME48927.1"/>
    </source>
</evidence>
<keyword evidence="5 10" id="KW-0812">Transmembrane</keyword>
<evidence type="ECO:0000256" key="1">
    <source>
        <dbReference type="ARBA" id="ARBA00004477"/>
    </source>
</evidence>
<dbReference type="Pfam" id="PF10510">
    <property type="entry name" value="PIG-S"/>
    <property type="match status" value="1"/>
</dbReference>
<dbReference type="EMBL" id="KB446535">
    <property type="protein sequence ID" value="EME48927.1"/>
    <property type="molecule type" value="Genomic_DNA"/>
</dbReference>
<dbReference type="eggNOG" id="KOG2459">
    <property type="taxonomic scope" value="Eukaryota"/>
</dbReference>
<keyword evidence="6" id="KW-0256">Endoplasmic reticulum</keyword>
<keyword evidence="12" id="KW-1185">Reference proteome</keyword>
<evidence type="ECO:0000256" key="7">
    <source>
        <dbReference type="ARBA" id="ARBA00022989"/>
    </source>
</evidence>
<comment type="similarity">
    <text evidence="3">Belongs to the PIGS family.</text>
</comment>
<keyword evidence="4" id="KW-0337">GPI-anchor biosynthesis</keyword>
<gene>
    <name evidence="11" type="ORF">DOTSEDRAFT_49301</name>
</gene>
<keyword evidence="7 10" id="KW-1133">Transmembrane helix</keyword>
<evidence type="ECO:0000256" key="4">
    <source>
        <dbReference type="ARBA" id="ARBA00022502"/>
    </source>
</evidence>
<evidence type="ECO:0000256" key="3">
    <source>
        <dbReference type="ARBA" id="ARBA00005316"/>
    </source>
</evidence>
<dbReference type="OMA" id="AEHKYAV"/>
<dbReference type="PANTHER" id="PTHR21072">
    <property type="entry name" value="GPI TRANSAMIDASE COMPONENT PIG-S"/>
    <property type="match status" value="1"/>
</dbReference>
<sequence length="534" mass="58540">MDATGTSEVEAFAHPDGLPAEKLSSVWTRRLIIIAFWAVVVCFGLPHWTWTTSIHRSALPLESMGTWAEGKACQLHYPLYLNLQTPDLDDERGGLLASGLQQSLDAHESRGLHDFHVSRNGGHLRNGTSDGALTVILNSASTVHTPQLSLKSWEPVLNVQYSIQTQVDISKAATFIATEISHIFQDESASLWHLVKDTPYANGLRRPAGLSREQASELDRRTTRAFKYAPTYHLTFSLFTQAATPSAWQIDEALHDYIQPLLSPLSAISDFTIDTQVQLFASLSPSIPGPVFDDTKNQWRLDYADLTGFVNAAEWPLNPSIGEGPTINFVLYVPAPDKRPLAIDDNGGSSWIIPQWGGVQIHNSVGPDSSTLTLDDLRPDMLVFADQLAALIGVPQYPSSLSLRISSLARERATALILSASSTLGALSRLTLKLQSIAIPGTVAKAVDETLLRLDNACSDLRQGRFQSALENARTAETEVEKAFFEPSMVGQVYFPEEHKVAVYVPLLGPMAVPLVMSGLKELKKLRDRKQKAA</sequence>
<comment type="subcellular location">
    <subcellularLocation>
        <location evidence="1">Endoplasmic reticulum membrane</location>
        <topology evidence="1">Multi-pass membrane protein</topology>
    </subcellularLocation>
</comment>
<evidence type="ECO:0000256" key="5">
    <source>
        <dbReference type="ARBA" id="ARBA00022692"/>
    </source>
</evidence>
<keyword evidence="8 10" id="KW-0472">Membrane</keyword>
<dbReference type="InterPro" id="IPR019540">
    <property type="entry name" value="PtdIno-glycan_biosynth_class_S"/>
</dbReference>
<dbReference type="GO" id="GO:0016255">
    <property type="term" value="P:attachment of GPI anchor to protein"/>
    <property type="evidence" value="ECO:0007669"/>
    <property type="project" value="InterPro"/>
</dbReference>
<comment type="pathway">
    <text evidence="2">Glycolipid biosynthesis; glycosylphosphatidylinositol-anchor biosynthesis.</text>
</comment>
<evidence type="ECO:0000256" key="8">
    <source>
        <dbReference type="ARBA" id="ARBA00023136"/>
    </source>
</evidence>